<accession>A0A6A6HH18</accession>
<organism evidence="2 3">
    <name type="scientific">Viridothelium virens</name>
    <name type="common">Speckled blister lichen</name>
    <name type="synonym">Trypethelium virens</name>
    <dbReference type="NCBI Taxonomy" id="1048519"/>
    <lineage>
        <taxon>Eukaryota</taxon>
        <taxon>Fungi</taxon>
        <taxon>Dikarya</taxon>
        <taxon>Ascomycota</taxon>
        <taxon>Pezizomycotina</taxon>
        <taxon>Dothideomycetes</taxon>
        <taxon>Dothideomycetes incertae sedis</taxon>
        <taxon>Trypetheliales</taxon>
        <taxon>Trypetheliaceae</taxon>
        <taxon>Viridothelium</taxon>
    </lineage>
</organism>
<gene>
    <name evidence="2" type="ORF">EV356DRAFT_496218</name>
</gene>
<evidence type="ECO:0000313" key="2">
    <source>
        <dbReference type="EMBL" id="KAF2237425.1"/>
    </source>
</evidence>
<reference evidence="2" key="1">
    <citation type="journal article" date="2020" name="Stud. Mycol.">
        <title>101 Dothideomycetes genomes: a test case for predicting lifestyles and emergence of pathogens.</title>
        <authorList>
            <person name="Haridas S."/>
            <person name="Albert R."/>
            <person name="Binder M."/>
            <person name="Bloem J."/>
            <person name="Labutti K."/>
            <person name="Salamov A."/>
            <person name="Andreopoulos B."/>
            <person name="Baker S."/>
            <person name="Barry K."/>
            <person name="Bills G."/>
            <person name="Bluhm B."/>
            <person name="Cannon C."/>
            <person name="Castanera R."/>
            <person name="Culley D."/>
            <person name="Daum C."/>
            <person name="Ezra D."/>
            <person name="Gonzalez J."/>
            <person name="Henrissat B."/>
            <person name="Kuo A."/>
            <person name="Liang C."/>
            <person name="Lipzen A."/>
            <person name="Lutzoni F."/>
            <person name="Magnuson J."/>
            <person name="Mondo S."/>
            <person name="Nolan M."/>
            <person name="Ohm R."/>
            <person name="Pangilinan J."/>
            <person name="Park H.-J."/>
            <person name="Ramirez L."/>
            <person name="Alfaro M."/>
            <person name="Sun H."/>
            <person name="Tritt A."/>
            <person name="Yoshinaga Y."/>
            <person name="Zwiers L.-H."/>
            <person name="Turgeon B."/>
            <person name="Goodwin S."/>
            <person name="Spatafora J."/>
            <person name="Crous P."/>
            <person name="Grigoriev I."/>
        </authorList>
    </citation>
    <scope>NUCLEOTIDE SEQUENCE</scope>
    <source>
        <strain evidence="2">Tuck. ex Michener</strain>
    </source>
</reference>
<name>A0A6A6HH18_VIRVR</name>
<sequence length="128" mass="14448">MRLRQAAKHLSYGLRTHSGREFSNTAAKWETNPASATIPTDACDTEAELPVEFRDGKPRPVHKRRHGNSSLPLPPFMDPSIKAQKERHKTPKPLPGPKERTPFQQKLYENPYGTPFPSLHPSSSLTLR</sequence>
<feature type="region of interest" description="Disordered" evidence="1">
    <location>
        <begin position="1"/>
        <end position="128"/>
    </location>
</feature>
<protein>
    <submittedName>
        <fullName evidence="2">Uncharacterized protein</fullName>
    </submittedName>
</protein>
<proteinExistence type="predicted"/>
<dbReference type="EMBL" id="ML991780">
    <property type="protein sequence ID" value="KAF2237425.1"/>
    <property type="molecule type" value="Genomic_DNA"/>
</dbReference>
<dbReference type="Proteomes" id="UP000800092">
    <property type="component" value="Unassembled WGS sequence"/>
</dbReference>
<keyword evidence="3" id="KW-1185">Reference proteome</keyword>
<feature type="compositionally biased region" description="Polar residues" evidence="1">
    <location>
        <begin position="21"/>
        <end position="38"/>
    </location>
</feature>
<evidence type="ECO:0000256" key="1">
    <source>
        <dbReference type="SAM" id="MobiDB-lite"/>
    </source>
</evidence>
<evidence type="ECO:0000313" key="3">
    <source>
        <dbReference type="Proteomes" id="UP000800092"/>
    </source>
</evidence>
<dbReference type="OrthoDB" id="3363286at2759"/>
<dbReference type="AlphaFoldDB" id="A0A6A6HH18"/>